<keyword evidence="1" id="KW-0472">Membrane</keyword>
<keyword evidence="3" id="KW-1185">Reference proteome</keyword>
<proteinExistence type="predicted"/>
<reference evidence="2" key="1">
    <citation type="journal article" date="2020" name="Stud. Mycol.">
        <title>101 Dothideomycetes genomes: a test case for predicting lifestyles and emergence of pathogens.</title>
        <authorList>
            <person name="Haridas S."/>
            <person name="Albert R."/>
            <person name="Binder M."/>
            <person name="Bloem J."/>
            <person name="Labutti K."/>
            <person name="Salamov A."/>
            <person name="Andreopoulos B."/>
            <person name="Baker S."/>
            <person name="Barry K."/>
            <person name="Bills G."/>
            <person name="Bluhm B."/>
            <person name="Cannon C."/>
            <person name="Castanera R."/>
            <person name="Culley D."/>
            <person name="Daum C."/>
            <person name="Ezra D."/>
            <person name="Gonzalez J."/>
            <person name="Henrissat B."/>
            <person name="Kuo A."/>
            <person name="Liang C."/>
            <person name="Lipzen A."/>
            <person name="Lutzoni F."/>
            <person name="Magnuson J."/>
            <person name="Mondo S."/>
            <person name="Nolan M."/>
            <person name="Ohm R."/>
            <person name="Pangilinan J."/>
            <person name="Park H.-J."/>
            <person name="Ramirez L."/>
            <person name="Alfaro M."/>
            <person name="Sun H."/>
            <person name="Tritt A."/>
            <person name="Yoshinaga Y."/>
            <person name="Zwiers L.-H."/>
            <person name="Turgeon B."/>
            <person name="Goodwin S."/>
            <person name="Spatafora J."/>
            <person name="Crous P."/>
            <person name="Grigoriev I."/>
        </authorList>
    </citation>
    <scope>NUCLEOTIDE SEQUENCE</scope>
    <source>
        <strain evidence="2">CBS 690.94</strain>
    </source>
</reference>
<dbReference type="OrthoDB" id="444631at2759"/>
<evidence type="ECO:0000256" key="1">
    <source>
        <dbReference type="SAM" id="Phobius"/>
    </source>
</evidence>
<evidence type="ECO:0000313" key="3">
    <source>
        <dbReference type="Proteomes" id="UP000799764"/>
    </source>
</evidence>
<feature type="transmembrane region" description="Helical" evidence="1">
    <location>
        <begin position="74"/>
        <end position="96"/>
    </location>
</feature>
<dbReference type="EMBL" id="MU001500">
    <property type="protein sequence ID" value="KAF2444588.1"/>
    <property type="molecule type" value="Genomic_DNA"/>
</dbReference>
<keyword evidence="1" id="KW-1133">Transmembrane helix</keyword>
<gene>
    <name evidence="2" type="ORF">P171DRAFT_520724</name>
</gene>
<protein>
    <submittedName>
        <fullName evidence="2">Uncharacterized protein</fullName>
    </submittedName>
</protein>
<feature type="transmembrane region" description="Helical" evidence="1">
    <location>
        <begin position="41"/>
        <end position="62"/>
    </location>
</feature>
<dbReference type="AlphaFoldDB" id="A0A9P4PK00"/>
<name>A0A9P4PK00_9PLEO</name>
<dbReference type="Proteomes" id="UP000799764">
    <property type="component" value="Unassembled WGS sequence"/>
</dbReference>
<comment type="caution">
    <text evidence="2">The sequence shown here is derived from an EMBL/GenBank/DDBJ whole genome shotgun (WGS) entry which is preliminary data.</text>
</comment>
<accession>A0A9P4PK00</accession>
<organism evidence="2 3">
    <name type="scientific">Karstenula rhodostoma CBS 690.94</name>
    <dbReference type="NCBI Taxonomy" id="1392251"/>
    <lineage>
        <taxon>Eukaryota</taxon>
        <taxon>Fungi</taxon>
        <taxon>Dikarya</taxon>
        <taxon>Ascomycota</taxon>
        <taxon>Pezizomycotina</taxon>
        <taxon>Dothideomycetes</taxon>
        <taxon>Pleosporomycetidae</taxon>
        <taxon>Pleosporales</taxon>
        <taxon>Massarineae</taxon>
        <taxon>Didymosphaeriaceae</taxon>
        <taxon>Karstenula</taxon>
    </lineage>
</organism>
<sequence length="132" mass="14200">MATGSDIPKSMYEQLQNVTLVTPPVGVGSDISQRQFHGHPMLIAASVCLPLVLILAAIRVFVRLRILRKWGLDDYAFITSVPAGVSLISLNLALIYGGAFGYHAWEVTIGDLSKAVLERSVAVGVIQGHMQA</sequence>
<keyword evidence="1" id="KW-0812">Transmembrane</keyword>
<evidence type="ECO:0000313" key="2">
    <source>
        <dbReference type="EMBL" id="KAF2444588.1"/>
    </source>
</evidence>